<feature type="compositionally biased region" description="Acidic residues" evidence="1">
    <location>
        <begin position="58"/>
        <end position="85"/>
    </location>
</feature>
<name>A0A5B1CJL7_9BACT</name>
<evidence type="ECO:0000313" key="4">
    <source>
        <dbReference type="Proteomes" id="UP000322699"/>
    </source>
</evidence>
<feature type="region of interest" description="Disordered" evidence="1">
    <location>
        <begin position="56"/>
        <end position="91"/>
    </location>
</feature>
<dbReference type="Proteomes" id="UP000322699">
    <property type="component" value="Unassembled WGS sequence"/>
</dbReference>
<keyword evidence="4" id="KW-1185">Reference proteome</keyword>
<sequence length="518" mass="57871" precursor="true">MTISKQTARFALLTMLGVAVTSFSELTSPAFGQDSGFKFHDGSLVEQTSFAASFMQDSGDDASESESAEEDAEEDEESSEDEQSELESLTSKFEELEEKLAKMEESIDEVAEEAGDPTIVHSGTGKSTMKMSGRVHADAWGFDHDDNIDQIAANNTDEANRLGFRRLRFGVKGNIQDNMVYKIEMEFANGNDAEFRDAYLGWSNLAVLQKVLLGNQKRPYGLDHLNSSRYNVFIERPFVIEAFNEDARRLGLQSYGVSDDEAWNWRYGVFNSRNLQDEGNYVGDHLQLEVASRLANTIWYDDVSGGRGYAHWALAGAHSDVTENQDANEGAVAESRFRTRPEARTAGTRWLDTGRIAGADYYNLLAVEGVVNVGAVQFVGEYQHNWVERDGFNDVQLNGGYVYASYFLTGEHVPWDRSSGTIGRVKPFQNFWLVNKCNGCTESGWGAWQIAARYSVADFSDEDVAGGEAEALTIGLNWHWNDNSRMQFNYITGEIDERTDLVGTGNYDIFGARFMVDF</sequence>
<dbReference type="Gene3D" id="2.40.160.10">
    <property type="entry name" value="Porin"/>
    <property type="match status" value="1"/>
</dbReference>
<dbReference type="SUPFAM" id="SSF56935">
    <property type="entry name" value="Porins"/>
    <property type="match status" value="1"/>
</dbReference>
<gene>
    <name evidence="3" type="ORF">LF1_22570</name>
</gene>
<evidence type="ECO:0000256" key="2">
    <source>
        <dbReference type="SAM" id="SignalP"/>
    </source>
</evidence>
<dbReference type="AlphaFoldDB" id="A0A5B1CJL7"/>
<comment type="caution">
    <text evidence="3">The sequence shown here is derived from an EMBL/GenBank/DDBJ whole genome shotgun (WGS) entry which is preliminary data.</text>
</comment>
<dbReference type="InterPro" id="IPR010870">
    <property type="entry name" value="Porin_O/P"/>
</dbReference>
<organism evidence="3 4">
    <name type="scientific">Rubripirellula obstinata</name>
    <dbReference type="NCBI Taxonomy" id="406547"/>
    <lineage>
        <taxon>Bacteria</taxon>
        <taxon>Pseudomonadati</taxon>
        <taxon>Planctomycetota</taxon>
        <taxon>Planctomycetia</taxon>
        <taxon>Pirellulales</taxon>
        <taxon>Pirellulaceae</taxon>
        <taxon>Rubripirellula</taxon>
    </lineage>
</organism>
<dbReference type="RefSeq" id="WP_084422316.1">
    <property type="nucleotide sequence ID" value="NZ_LWSK01000006.1"/>
</dbReference>
<feature type="chain" id="PRO_5022933255" evidence="2">
    <location>
        <begin position="25"/>
        <end position="518"/>
    </location>
</feature>
<protein>
    <submittedName>
        <fullName evidence="3">Phosphate-selective porin O and P</fullName>
    </submittedName>
</protein>
<proteinExistence type="predicted"/>
<reference evidence="3 4" key="1">
    <citation type="submission" date="2019-08" db="EMBL/GenBank/DDBJ databases">
        <title>Deep-cultivation of Planctomycetes and their phenomic and genomic characterization uncovers novel biology.</title>
        <authorList>
            <person name="Wiegand S."/>
            <person name="Jogler M."/>
            <person name="Boedeker C."/>
            <person name="Pinto D."/>
            <person name="Vollmers J."/>
            <person name="Rivas-Marin E."/>
            <person name="Kohn T."/>
            <person name="Peeters S.H."/>
            <person name="Heuer A."/>
            <person name="Rast P."/>
            <person name="Oberbeckmann S."/>
            <person name="Bunk B."/>
            <person name="Jeske O."/>
            <person name="Meyerdierks A."/>
            <person name="Storesund J.E."/>
            <person name="Kallscheuer N."/>
            <person name="Luecker S."/>
            <person name="Lage O.M."/>
            <person name="Pohl T."/>
            <person name="Merkel B.J."/>
            <person name="Hornburger P."/>
            <person name="Mueller R.-W."/>
            <person name="Bruemmer F."/>
            <person name="Labrenz M."/>
            <person name="Spormann A.M."/>
            <person name="Op Den Camp H."/>
            <person name="Overmann J."/>
            <person name="Amann R."/>
            <person name="Jetten M.S.M."/>
            <person name="Mascher T."/>
            <person name="Medema M.H."/>
            <person name="Devos D.P."/>
            <person name="Kaster A.-K."/>
            <person name="Ovreas L."/>
            <person name="Rohde M."/>
            <person name="Galperin M.Y."/>
            <person name="Jogler C."/>
        </authorList>
    </citation>
    <scope>NUCLEOTIDE SEQUENCE [LARGE SCALE GENOMIC DNA]</scope>
    <source>
        <strain evidence="3 4">LF1</strain>
    </source>
</reference>
<dbReference type="EMBL" id="VRLW01000001">
    <property type="protein sequence ID" value="KAA1259720.1"/>
    <property type="molecule type" value="Genomic_DNA"/>
</dbReference>
<dbReference type="Pfam" id="PF07396">
    <property type="entry name" value="Porin_O_P"/>
    <property type="match status" value="1"/>
</dbReference>
<accession>A0A5B1CJL7</accession>
<keyword evidence="2" id="KW-0732">Signal</keyword>
<evidence type="ECO:0000256" key="1">
    <source>
        <dbReference type="SAM" id="MobiDB-lite"/>
    </source>
</evidence>
<dbReference type="InterPro" id="IPR023614">
    <property type="entry name" value="Porin_dom_sf"/>
</dbReference>
<feature type="signal peptide" evidence="2">
    <location>
        <begin position="1"/>
        <end position="24"/>
    </location>
</feature>
<evidence type="ECO:0000313" key="3">
    <source>
        <dbReference type="EMBL" id="KAA1259720.1"/>
    </source>
</evidence>